<dbReference type="InterPro" id="IPR017932">
    <property type="entry name" value="GATase_2_dom"/>
</dbReference>
<dbReference type="GO" id="GO:0016740">
    <property type="term" value="F:transferase activity"/>
    <property type="evidence" value="ECO:0007669"/>
    <property type="project" value="UniProtKB-KW"/>
</dbReference>
<dbReference type="InterPro" id="IPR000836">
    <property type="entry name" value="PRTase_dom"/>
</dbReference>
<evidence type="ECO:0000259" key="3">
    <source>
        <dbReference type="PROSITE" id="PS51278"/>
    </source>
</evidence>
<keyword evidence="1" id="KW-0808">Transferase</keyword>
<dbReference type="InterPro" id="IPR029057">
    <property type="entry name" value="PRTase-like"/>
</dbReference>
<dbReference type="PANTHER" id="PTHR11907">
    <property type="entry name" value="AMIDOPHOSPHORIBOSYLTRANSFERASE"/>
    <property type="match status" value="1"/>
</dbReference>
<evidence type="ECO:0000313" key="5">
    <source>
        <dbReference type="Proteomes" id="UP000267096"/>
    </source>
</evidence>
<dbReference type="PROSITE" id="PS51278">
    <property type="entry name" value="GATASE_TYPE_2"/>
    <property type="match status" value="1"/>
</dbReference>
<dbReference type="Proteomes" id="UP000267096">
    <property type="component" value="Unassembled WGS sequence"/>
</dbReference>
<organism evidence="6">
    <name type="scientific">Anisakis simplex</name>
    <name type="common">Herring worm</name>
    <dbReference type="NCBI Taxonomy" id="6269"/>
    <lineage>
        <taxon>Eukaryota</taxon>
        <taxon>Metazoa</taxon>
        <taxon>Ecdysozoa</taxon>
        <taxon>Nematoda</taxon>
        <taxon>Chromadorea</taxon>
        <taxon>Rhabditida</taxon>
        <taxon>Spirurina</taxon>
        <taxon>Ascaridomorpha</taxon>
        <taxon>Ascaridoidea</taxon>
        <taxon>Anisakidae</taxon>
        <taxon>Anisakis</taxon>
        <taxon>Anisakis simplex complex</taxon>
    </lineage>
</organism>
<evidence type="ECO:0000313" key="4">
    <source>
        <dbReference type="EMBL" id="VDK20138.1"/>
    </source>
</evidence>
<evidence type="ECO:0000256" key="2">
    <source>
        <dbReference type="ARBA" id="ARBA00022962"/>
    </source>
</evidence>
<gene>
    <name evidence="4" type="ORF">ASIM_LOCUS2550</name>
</gene>
<evidence type="ECO:0000256" key="1">
    <source>
        <dbReference type="ARBA" id="ARBA00022679"/>
    </source>
</evidence>
<dbReference type="WBParaSite" id="ASIM_0000269501-mRNA-1">
    <property type="protein sequence ID" value="ASIM_0000269501-mRNA-1"/>
    <property type="gene ID" value="ASIM_0000269501"/>
</dbReference>
<reference evidence="4 5" key="2">
    <citation type="submission" date="2018-11" db="EMBL/GenBank/DDBJ databases">
        <authorList>
            <consortium name="Pathogen Informatics"/>
        </authorList>
    </citation>
    <scope>NUCLEOTIDE SEQUENCE [LARGE SCALE GENOMIC DNA]</scope>
</reference>
<proteinExistence type="predicted"/>
<dbReference type="OrthoDB" id="191723at2759"/>
<protein>
    <submittedName>
        <fullName evidence="6">Glutamine amidotransferase type-2 domain-containing protein</fullName>
    </submittedName>
</protein>
<dbReference type="CDD" id="cd06223">
    <property type="entry name" value="PRTases_typeI"/>
    <property type="match status" value="1"/>
</dbReference>
<dbReference type="InterPro" id="IPR029055">
    <property type="entry name" value="Ntn_hydrolases_N"/>
</dbReference>
<keyword evidence="2" id="KW-0315">Glutamine amidotransferase</keyword>
<dbReference type="Pfam" id="PF00156">
    <property type="entry name" value="Pribosyltran"/>
    <property type="match status" value="1"/>
</dbReference>
<dbReference type="Gene3D" id="3.60.20.10">
    <property type="entry name" value="Glutamine Phosphoribosylpyrophosphate, subunit 1, domain 1"/>
    <property type="match status" value="1"/>
</dbReference>
<dbReference type="SUPFAM" id="SSF56235">
    <property type="entry name" value="N-terminal nucleophile aminohydrolases (Ntn hydrolases)"/>
    <property type="match status" value="1"/>
</dbReference>
<dbReference type="AlphaFoldDB" id="A0A0M3J566"/>
<feature type="domain" description="Glutamine amidotransferase type-2" evidence="3">
    <location>
        <begin position="1"/>
        <end position="71"/>
    </location>
</feature>
<name>A0A0M3J566_ANISI</name>
<dbReference type="EMBL" id="UYRR01003474">
    <property type="protein sequence ID" value="VDK20138.1"/>
    <property type="molecule type" value="Genomic_DNA"/>
</dbReference>
<reference evidence="6" key="1">
    <citation type="submission" date="2017-02" db="UniProtKB">
        <authorList>
            <consortium name="WormBaseParasite"/>
        </authorList>
    </citation>
    <scope>IDENTIFICATION</scope>
</reference>
<dbReference type="Gene3D" id="3.40.50.2020">
    <property type="match status" value="1"/>
</dbReference>
<evidence type="ECO:0000313" key="6">
    <source>
        <dbReference type="WBParaSite" id="ASIM_0000269501-mRNA-1"/>
    </source>
</evidence>
<dbReference type="SUPFAM" id="SSF53271">
    <property type="entry name" value="PRTase-like"/>
    <property type="match status" value="1"/>
</dbReference>
<accession>A0A0M3J566</accession>
<sequence length="261" mass="29248">MNSISMSYSLLVMTYDRIYALRDPYGNRPLCVGSTRKPFAFVAASETCAIQSIAEVKCEVKAGEIVEISRHGIRSIFQMHSAKPSFCIFEYVYFARADSIIGGRQVQSVREECGRILADESYIEADVVSTVPDSASAASIGFAKQSGIRYEQVLHRNSYVGRSFIQPSTELRQKVVLKKFGVISENVIGKRIILVDDSIVRGNTMAKIVRMLKAYGAKEYQTKIAQQRKGVLRHSESFFRHEQALFCLSLSDIFASLQKCL</sequence>
<keyword evidence="5" id="KW-1185">Reference proteome</keyword>